<dbReference type="PANTHER" id="PTHR23513:SF6">
    <property type="entry name" value="MAJOR FACILITATOR SUPERFAMILY ASSOCIATED DOMAIN-CONTAINING PROTEIN"/>
    <property type="match status" value="1"/>
</dbReference>
<feature type="transmembrane region" description="Helical" evidence="6">
    <location>
        <begin position="333"/>
        <end position="356"/>
    </location>
</feature>
<keyword evidence="4 6" id="KW-1133">Transmembrane helix</keyword>
<feature type="transmembrane region" description="Helical" evidence="6">
    <location>
        <begin position="213"/>
        <end position="239"/>
    </location>
</feature>
<dbReference type="GO" id="GO:0022857">
    <property type="term" value="F:transmembrane transporter activity"/>
    <property type="evidence" value="ECO:0007669"/>
    <property type="project" value="InterPro"/>
</dbReference>
<gene>
    <name evidence="7" type="ORF">GCL57_11690</name>
</gene>
<feature type="transmembrane region" description="Helical" evidence="6">
    <location>
        <begin position="303"/>
        <end position="321"/>
    </location>
</feature>
<accession>A0A833JBC6</accession>
<comment type="caution">
    <text evidence="7">The sequence shown here is derived from an EMBL/GenBank/DDBJ whole genome shotgun (WGS) entry which is preliminary data.</text>
</comment>
<feature type="transmembrane region" description="Helical" evidence="6">
    <location>
        <begin position="251"/>
        <end position="272"/>
    </location>
</feature>
<dbReference type="RefSeq" id="WP_152213533.1">
    <property type="nucleotide sequence ID" value="NZ_WFLN01000008.1"/>
</dbReference>
<dbReference type="Gene3D" id="1.20.1250.20">
    <property type="entry name" value="MFS general substrate transporter like domains"/>
    <property type="match status" value="2"/>
</dbReference>
<evidence type="ECO:0000313" key="7">
    <source>
        <dbReference type="EMBL" id="KAB8029192.1"/>
    </source>
</evidence>
<feature type="transmembrane region" description="Helical" evidence="6">
    <location>
        <begin position="168"/>
        <end position="185"/>
    </location>
</feature>
<proteinExistence type="predicted"/>
<dbReference type="InterPro" id="IPR036259">
    <property type="entry name" value="MFS_trans_sf"/>
</dbReference>
<evidence type="ECO:0000256" key="3">
    <source>
        <dbReference type="ARBA" id="ARBA00022692"/>
    </source>
</evidence>
<evidence type="ECO:0000256" key="4">
    <source>
        <dbReference type="ARBA" id="ARBA00022989"/>
    </source>
</evidence>
<name>A0A833JBC6_9BACT</name>
<keyword evidence="3 6" id="KW-0812">Transmembrane</keyword>
<feature type="transmembrane region" description="Helical" evidence="6">
    <location>
        <begin position="362"/>
        <end position="386"/>
    </location>
</feature>
<sequence>MDKNFRLFLFSSACSLLGIEIFQLAIPLTTIALGYSAIETGWCTFAFFLPVILVKIFAAPIIENSNKKATLAMSEVGRIICIISFITTLYLLNFQNLFYIIFISFIFGVFTTFTEITEPTALKLLIANKNSNSILTKYEIRTRVVQLTAPSLCGFLITYSIYSPYFTMLLISFITLFFISGIKFNNKSQKNKKYNNFFESIIDAFTWIKNNKLFTIMLLLTSINNLLHPILYLTIIFSLKSMNIGYDITGYILSGLGVGGIIGGMIAGPLSLHFNLRNLVLGINILRILVFAGFIFFPTPIGYFTFFMMKAILGGVWNVCYNIYSINEIPYDYIARVSALSGILIKVCTALGGIMAGYLINYYSIEFCLYILLALTVIMFICTIPFKKVYTSRILVTDPPK</sequence>
<feature type="transmembrane region" description="Helical" evidence="6">
    <location>
        <begin position="7"/>
        <end position="26"/>
    </location>
</feature>
<evidence type="ECO:0000256" key="2">
    <source>
        <dbReference type="ARBA" id="ARBA00022475"/>
    </source>
</evidence>
<feature type="transmembrane region" description="Helical" evidence="6">
    <location>
        <begin position="70"/>
        <end position="91"/>
    </location>
</feature>
<feature type="transmembrane region" description="Helical" evidence="6">
    <location>
        <begin position="32"/>
        <end position="58"/>
    </location>
</feature>
<reference evidence="7 8" key="1">
    <citation type="submission" date="2019-10" db="EMBL/GenBank/DDBJ databases">
        <title>New genus of Silvanigrellaceae.</title>
        <authorList>
            <person name="Pitt A."/>
            <person name="Hahn M.W."/>
        </authorList>
    </citation>
    <scope>NUCLEOTIDE SEQUENCE [LARGE SCALE GENOMIC DNA]</scope>
    <source>
        <strain evidence="7 8">33A1-SZDP</strain>
    </source>
</reference>
<evidence type="ECO:0000313" key="8">
    <source>
        <dbReference type="Proteomes" id="UP000442694"/>
    </source>
</evidence>
<dbReference type="PANTHER" id="PTHR23513">
    <property type="entry name" value="INTEGRAL MEMBRANE EFFLUX PROTEIN-RELATED"/>
    <property type="match status" value="1"/>
</dbReference>
<dbReference type="AlphaFoldDB" id="A0A833JBC6"/>
<evidence type="ECO:0000256" key="6">
    <source>
        <dbReference type="SAM" id="Phobius"/>
    </source>
</evidence>
<dbReference type="Proteomes" id="UP000442694">
    <property type="component" value="Unassembled WGS sequence"/>
</dbReference>
<dbReference type="CDD" id="cd06173">
    <property type="entry name" value="MFS_MefA_like"/>
    <property type="match status" value="1"/>
</dbReference>
<dbReference type="InterPro" id="IPR011701">
    <property type="entry name" value="MFS"/>
</dbReference>
<keyword evidence="8" id="KW-1185">Reference proteome</keyword>
<comment type="subcellular location">
    <subcellularLocation>
        <location evidence="1">Cell membrane</location>
        <topology evidence="1">Multi-pass membrane protein</topology>
    </subcellularLocation>
</comment>
<keyword evidence="5 6" id="KW-0472">Membrane</keyword>
<dbReference type="SUPFAM" id="SSF103473">
    <property type="entry name" value="MFS general substrate transporter"/>
    <property type="match status" value="1"/>
</dbReference>
<evidence type="ECO:0000256" key="5">
    <source>
        <dbReference type="ARBA" id="ARBA00023136"/>
    </source>
</evidence>
<dbReference type="EMBL" id="WFLN01000008">
    <property type="protein sequence ID" value="KAB8029192.1"/>
    <property type="molecule type" value="Genomic_DNA"/>
</dbReference>
<protein>
    <submittedName>
        <fullName evidence="7">MFS transporter</fullName>
    </submittedName>
</protein>
<keyword evidence="2" id="KW-1003">Cell membrane</keyword>
<evidence type="ECO:0000256" key="1">
    <source>
        <dbReference type="ARBA" id="ARBA00004651"/>
    </source>
</evidence>
<dbReference type="GO" id="GO:0005886">
    <property type="term" value="C:plasma membrane"/>
    <property type="evidence" value="ECO:0007669"/>
    <property type="project" value="UniProtKB-SubCell"/>
</dbReference>
<feature type="transmembrane region" description="Helical" evidence="6">
    <location>
        <begin position="279"/>
        <end position="297"/>
    </location>
</feature>
<dbReference type="Pfam" id="PF07690">
    <property type="entry name" value="MFS_1"/>
    <property type="match status" value="1"/>
</dbReference>
<organism evidence="7 8">
    <name type="scientific">Fluviispira multicolorata</name>
    <dbReference type="NCBI Taxonomy" id="2654512"/>
    <lineage>
        <taxon>Bacteria</taxon>
        <taxon>Pseudomonadati</taxon>
        <taxon>Bdellovibrionota</taxon>
        <taxon>Oligoflexia</taxon>
        <taxon>Silvanigrellales</taxon>
        <taxon>Silvanigrellaceae</taxon>
        <taxon>Fluviispira</taxon>
    </lineage>
</organism>